<dbReference type="InterPro" id="IPR052589">
    <property type="entry name" value="Arf-GAP_dual-PH_domain"/>
</dbReference>
<dbReference type="Pfam" id="PF01412">
    <property type="entry name" value="ArfGap"/>
    <property type="match status" value="1"/>
</dbReference>
<dbReference type="SUPFAM" id="SSF50729">
    <property type="entry name" value="PH domain-like"/>
    <property type="match status" value="1"/>
</dbReference>
<dbReference type="GO" id="GO:0008270">
    <property type="term" value="F:zinc ion binding"/>
    <property type="evidence" value="ECO:0007669"/>
    <property type="project" value="UniProtKB-KW"/>
</dbReference>
<feature type="region of interest" description="Disordered" evidence="2">
    <location>
        <begin position="1"/>
        <end position="28"/>
    </location>
</feature>
<dbReference type="OMA" id="QREYSIC"/>
<reference evidence="6" key="1">
    <citation type="journal article" date="2011" name="Genome Res.">
        <title>Phylogeny-wide analysis of social amoeba genomes highlights ancient origins for complex intercellular communication.</title>
        <authorList>
            <person name="Heidel A.J."/>
            <person name="Lawal H.M."/>
            <person name="Felder M."/>
            <person name="Schilde C."/>
            <person name="Helps N.R."/>
            <person name="Tunggal B."/>
            <person name="Rivero F."/>
            <person name="John U."/>
            <person name="Schleicher M."/>
            <person name="Eichinger L."/>
            <person name="Platzer M."/>
            <person name="Noegel A.A."/>
            <person name="Schaap P."/>
            <person name="Gloeckner G."/>
        </authorList>
    </citation>
    <scope>NUCLEOTIDE SEQUENCE [LARGE SCALE GENOMIC DNA]</scope>
    <source>
        <strain evidence="6">SH3</strain>
    </source>
</reference>
<evidence type="ECO:0008006" key="7">
    <source>
        <dbReference type="Google" id="ProtNLM"/>
    </source>
</evidence>
<dbReference type="InterPro" id="IPR038508">
    <property type="entry name" value="ArfGAP_dom_sf"/>
</dbReference>
<sequence>MKYLKNTNVSITSAQQQQQQQQHQLVEEEAEETNDCQSNCGETRQREYSICSSIGEQTDEEQYSNHLDEMIKNLLLKRENKTCSDCGSPDPVYASIYYKVIICSGCAVIHRKCLKSKVQSINLSNEWSLDEYQSFSNTNNMIENESWEKYLPLSYIKPTFGDSSLLKENWILTKYIHQSFTSEKNLSKLKMDLTEGWIVKKGKVVKNWKKRWLRLCQVGDKKKLNYYRGPTETTACGSIDLCQDGGAIQIDCINDNGKRTNCFVICTSKRRYLISCPSQEEMFRWIQLIRSSTNYYNQFKNIPQQITI</sequence>
<name>F4PRA0_CACFS</name>
<dbReference type="InterPro" id="IPR001849">
    <property type="entry name" value="PH_domain"/>
</dbReference>
<evidence type="ECO:0000256" key="2">
    <source>
        <dbReference type="SAM" id="MobiDB-lite"/>
    </source>
</evidence>
<dbReference type="EMBL" id="GL883010">
    <property type="protein sequence ID" value="EGG21300.1"/>
    <property type="molecule type" value="Genomic_DNA"/>
</dbReference>
<feature type="compositionally biased region" description="Polar residues" evidence="2">
    <location>
        <begin position="1"/>
        <end position="14"/>
    </location>
</feature>
<feature type="compositionally biased region" description="Low complexity" evidence="2">
    <location>
        <begin position="15"/>
        <end position="24"/>
    </location>
</feature>
<evidence type="ECO:0000259" key="3">
    <source>
        <dbReference type="PROSITE" id="PS50003"/>
    </source>
</evidence>
<dbReference type="PROSITE" id="PS50115">
    <property type="entry name" value="ARFGAP"/>
    <property type="match status" value="1"/>
</dbReference>
<feature type="domain" description="Arf-GAP" evidence="4">
    <location>
        <begin position="68"/>
        <end position="188"/>
    </location>
</feature>
<dbReference type="Proteomes" id="UP000007797">
    <property type="component" value="Unassembled WGS sequence"/>
</dbReference>
<dbReference type="PANTHER" id="PTHR46021">
    <property type="entry name" value="ARF-GAP WITH DUAL PH DOMAIN-CONTAINING PROTEIN 1-LIKE PROTEIN"/>
    <property type="match status" value="1"/>
</dbReference>
<proteinExistence type="predicted"/>
<dbReference type="GO" id="GO:0005096">
    <property type="term" value="F:GTPase activator activity"/>
    <property type="evidence" value="ECO:0007669"/>
    <property type="project" value="InterPro"/>
</dbReference>
<dbReference type="KEGG" id="dfa:DFA_01181"/>
<dbReference type="SMART" id="SM00105">
    <property type="entry name" value="ArfGap"/>
    <property type="match status" value="1"/>
</dbReference>
<dbReference type="AlphaFoldDB" id="F4PRA0"/>
<dbReference type="InterPro" id="IPR011993">
    <property type="entry name" value="PH-like_dom_sf"/>
</dbReference>
<dbReference type="InterPro" id="IPR001164">
    <property type="entry name" value="ArfGAP_dom"/>
</dbReference>
<dbReference type="SMART" id="SM00233">
    <property type="entry name" value="PH"/>
    <property type="match status" value="1"/>
</dbReference>
<organism evidence="5 6">
    <name type="scientific">Cavenderia fasciculata</name>
    <name type="common">Slime mold</name>
    <name type="synonym">Dictyostelium fasciculatum</name>
    <dbReference type="NCBI Taxonomy" id="261658"/>
    <lineage>
        <taxon>Eukaryota</taxon>
        <taxon>Amoebozoa</taxon>
        <taxon>Evosea</taxon>
        <taxon>Eumycetozoa</taxon>
        <taxon>Dictyostelia</taxon>
        <taxon>Acytosteliales</taxon>
        <taxon>Cavenderiaceae</taxon>
        <taxon>Cavenderia</taxon>
    </lineage>
</organism>
<dbReference type="SUPFAM" id="SSF57863">
    <property type="entry name" value="ArfGap/RecO-like zinc finger"/>
    <property type="match status" value="1"/>
</dbReference>
<dbReference type="GeneID" id="14873221"/>
<dbReference type="Gene3D" id="2.30.29.30">
    <property type="entry name" value="Pleckstrin-homology domain (PH domain)/Phosphotyrosine-binding domain (PTB)"/>
    <property type="match status" value="1"/>
</dbReference>
<keyword evidence="1" id="KW-0479">Metal-binding</keyword>
<protein>
    <recommendedName>
        <fullName evidence="7">Pleckstrin domain-containing protein</fullName>
    </recommendedName>
</protein>
<keyword evidence="1" id="KW-0862">Zinc</keyword>
<dbReference type="GO" id="GO:0005737">
    <property type="term" value="C:cytoplasm"/>
    <property type="evidence" value="ECO:0007669"/>
    <property type="project" value="TreeGrafter"/>
</dbReference>
<dbReference type="GO" id="GO:0005886">
    <property type="term" value="C:plasma membrane"/>
    <property type="evidence" value="ECO:0007669"/>
    <property type="project" value="TreeGrafter"/>
</dbReference>
<dbReference type="InterPro" id="IPR037278">
    <property type="entry name" value="ARFGAP/RecO"/>
</dbReference>
<dbReference type="PROSITE" id="PS50003">
    <property type="entry name" value="PH_DOMAIN"/>
    <property type="match status" value="1"/>
</dbReference>
<dbReference type="Gene3D" id="1.10.220.150">
    <property type="entry name" value="Arf GTPase activating protein"/>
    <property type="match status" value="1"/>
</dbReference>
<dbReference type="GO" id="GO:0005547">
    <property type="term" value="F:phosphatidylinositol-3,4,5-trisphosphate binding"/>
    <property type="evidence" value="ECO:0007669"/>
    <property type="project" value="TreeGrafter"/>
</dbReference>
<feature type="domain" description="PH" evidence="3">
    <location>
        <begin position="191"/>
        <end position="294"/>
    </location>
</feature>
<evidence type="ECO:0000259" key="4">
    <source>
        <dbReference type="PROSITE" id="PS50115"/>
    </source>
</evidence>
<dbReference type="OrthoDB" id="983479at2759"/>
<keyword evidence="6" id="KW-1185">Reference proteome</keyword>
<evidence type="ECO:0000313" key="5">
    <source>
        <dbReference type="EMBL" id="EGG21300.1"/>
    </source>
</evidence>
<dbReference type="Pfam" id="PF00169">
    <property type="entry name" value="PH"/>
    <property type="match status" value="1"/>
</dbReference>
<gene>
    <name evidence="5" type="ORF">DFA_01181</name>
</gene>
<dbReference type="FunFam" id="2.30.29.30:FF:000286">
    <property type="entry name" value="PH-protein kinase domain containing protein"/>
    <property type="match status" value="1"/>
</dbReference>
<dbReference type="RefSeq" id="XP_004359150.1">
    <property type="nucleotide sequence ID" value="XM_004359093.1"/>
</dbReference>
<keyword evidence="1" id="KW-0863">Zinc-finger</keyword>
<accession>F4PRA0</accession>
<evidence type="ECO:0000313" key="6">
    <source>
        <dbReference type="Proteomes" id="UP000007797"/>
    </source>
</evidence>
<dbReference type="PANTHER" id="PTHR46021:SF2">
    <property type="entry name" value="ARF-GAP WITH DUAL PH DOMAIN-CONTAINING PROTEIN 1"/>
    <property type="match status" value="1"/>
</dbReference>
<evidence type="ECO:0000256" key="1">
    <source>
        <dbReference type="PROSITE-ProRule" id="PRU00288"/>
    </source>
</evidence>